<accession>A0A1I1YSC2</accession>
<dbReference type="Proteomes" id="UP000198716">
    <property type="component" value="Unassembled WGS sequence"/>
</dbReference>
<proteinExistence type="predicted"/>
<protein>
    <submittedName>
        <fullName evidence="1">Uncharacterized protein</fullName>
    </submittedName>
</protein>
<dbReference type="RefSeq" id="WP_139219547.1">
    <property type="nucleotide sequence ID" value="NZ_FOMZ01000009.1"/>
</dbReference>
<organism evidence="1 2">
    <name type="scientific">Actinopolyspora alba</name>
    <dbReference type="NCBI Taxonomy" id="673379"/>
    <lineage>
        <taxon>Bacteria</taxon>
        <taxon>Bacillati</taxon>
        <taxon>Actinomycetota</taxon>
        <taxon>Actinomycetes</taxon>
        <taxon>Actinopolysporales</taxon>
        <taxon>Actinopolysporaceae</taxon>
        <taxon>Actinopolyspora</taxon>
        <taxon>Actinopolyspora alba group</taxon>
    </lineage>
</organism>
<evidence type="ECO:0000313" key="2">
    <source>
        <dbReference type="Proteomes" id="UP000198716"/>
    </source>
</evidence>
<evidence type="ECO:0000313" key="1">
    <source>
        <dbReference type="EMBL" id="SFE22212.1"/>
    </source>
</evidence>
<gene>
    <name evidence="1" type="ORF">SAMN04487819_109203</name>
</gene>
<dbReference type="EMBL" id="FOMZ01000009">
    <property type="protein sequence ID" value="SFE22212.1"/>
    <property type="molecule type" value="Genomic_DNA"/>
</dbReference>
<name>A0A1I1YSC2_9ACTN</name>
<dbReference type="AlphaFoldDB" id="A0A1I1YSC2"/>
<keyword evidence="2" id="KW-1185">Reference proteome</keyword>
<reference evidence="2" key="1">
    <citation type="submission" date="2016-10" db="EMBL/GenBank/DDBJ databases">
        <authorList>
            <person name="Varghese N."/>
            <person name="Submissions S."/>
        </authorList>
    </citation>
    <scope>NUCLEOTIDE SEQUENCE [LARGE SCALE GENOMIC DNA]</scope>
    <source>
        <strain evidence="2">DSM 45004</strain>
    </source>
</reference>
<sequence>MSLHVFITRFDDVLCDPDATPLWQETHRNVGALQALELIDRSCRGILATETVFAVTQISTGQFLTRDQLARVAYTRACSPTAPAYYRERFVTWFCDALGDILFPWDDGAPYAEPPLPYWEQAACWALRIVGPTVPGWLALDLAPYPGGSDFTSLVARHATQAATPRPACAHCRLEHPRAVTTRS</sequence>